<sequence length="71" mass="8353">MLEVKDYSKQELADAIYANNIKPESRLHKLWRETKGCPELMADLKRLHYHSGDSGYTAQMVERIKYHLCID</sequence>
<name>A0A928BPZ1_XYLRU</name>
<dbReference type="Proteomes" id="UP000763088">
    <property type="component" value="Unassembled WGS sequence"/>
</dbReference>
<dbReference type="Pfam" id="PF14053">
    <property type="entry name" value="DUF4248"/>
    <property type="match status" value="1"/>
</dbReference>
<evidence type="ECO:0000313" key="2">
    <source>
        <dbReference type="Proteomes" id="UP000763088"/>
    </source>
</evidence>
<proteinExistence type="predicted"/>
<dbReference type="InterPro" id="IPR025342">
    <property type="entry name" value="DUF4248"/>
</dbReference>
<gene>
    <name evidence="1" type="ORF">E7102_01735</name>
</gene>
<dbReference type="AlphaFoldDB" id="A0A928BPZ1"/>
<accession>A0A928BPZ1</accession>
<reference evidence="1" key="1">
    <citation type="submission" date="2019-04" db="EMBL/GenBank/DDBJ databases">
        <title>Evolution of Biomass-Degrading Anaerobic Consortia Revealed by Metagenomics.</title>
        <authorList>
            <person name="Peng X."/>
        </authorList>
    </citation>
    <scope>NUCLEOTIDE SEQUENCE</scope>
    <source>
        <strain evidence="1">SIG141</strain>
    </source>
</reference>
<organism evidence="1 2">
    <name type="scientific">Xylanibacter ruminicola</name>
    <name type="common">Prevotella ruminicola</name>
    <dbReference type="NCBI Taxonomy" id="839"/>
    <lineage>
        <taxon>Bacteria</taxon>
        <taxon>Pseudomonadati</taxon>
        <taxon>Bacteroidota</taxon>
        <taxon>Bacteroidia</taxon>
        <taxon>Bacteroidales</taxon>
        <taxon>Prevotellaceae</taxon>
        <taxon>Xylanibacter</taxon>
    </lineage>
</organism>
<dbReference type="EMBL" id="SUYD01000002">
    <property type="protein sequence ID" value="MBE6265185.1"/>
    <property type="molecule type" value="Genomic_DNA"/>
</dbReference>
<evidence type="ECO:0000313" key="1">
    <source>
        <dbReference type="EMBL" id="MBE6265185.1"/>
    </source>
</evidence>
<protein>
    <submittedName>
        <fullName evidence="1">DUF4248 domain-containing protein</fullName>
    </submittedName>
</protein>
<comment type="caution">
    <text evidence="1">The sequence shown here is derived from an EMBL/GenBank/DDBJ whole genome shotgun (WGS) entry which is preliminary data.</text>
</comment>